<dbReference type="InterPro" id="IPR050624">
    <property type="entry name" value="HTH-type_Tx_Regulator"/>
</dbReference>
<organism evidence="5 6">
    <name type="scientific">Allobacillus salarius</name>
    <dbReference type="NCBI Taxonomy" id="1955272"/>
    <lineage>
        <taxon>Bacteria</taxon>
        <taxon>Bacillati</taxon>
        <taxon>Bacillota</taxon>
        <taxon>Bacilli</taxon>
        <taxon>Bacillales</taxon>
        <taxon>Bacillaceae</taxon>
        <taxon>Allobacillus</taxon>
    </lineage>
</organism>
<keyword evidence="2 3" id="KW-0238">DNA-binding</keyword>
<dbReference type="Gene3D" id="1.10.357.10">
    <property type="entry name" value="Tetracycline Repressor, domain 2"/>
    <property type="match status" value="1"/>
</dbReference>
<dbReference type="PANTHER" id="PTHR43479:SF11">
    <property type="entry name" value="ACREF_ENVCD OPERON REPRESSOR-RELATED"/>
    <property type="match status" value="1"/>
</dbReference>
<dbReference type="PROSITE" id="PS50977">
    <property type="entry name" value="HTH_TETR_2"/>
    <property type="match status" value="1"/>
</dbReference>
<evidence type="ECO:0000259" key="4">
    <source>
        <dbReference type="PROSITE" id="PS50977"/>
    </source>
</evidence>
<dbReference type="PRINTS" id="PR00455">
    <property type="entry name" value="HTHTETR"/>
</dbReference>
<dbReference type="InterPro" id="IPR041490">
    <property type="entry name" value="KstR2_TetR_C"/>
</dbReference>
<dbReference type="Pfam" id="PF17932">
    <property type="entry name" value="TetR_C_24"/>
    <property type="match status" value="1"/>
</dbReference>
<evidence type="ECO:0000313" key="5">
    <source>
        <dbReference type="EMBL" id="TSJ67262.1"/>
    </source>
</evidence>
<evidence type="ECO:0000256" key="1">
    <source>
        <dbReference type="ARBA" id="ARBA00022491"/>
    </source>
</evidence>
<dbReference type="Proteomes" id="UP000316425">
    <property type="component" value="Unassembled WGS sequence"/>
</dbReference>
<feature type="DNA-binding region" description="H-T-H motif" evidence="3">
    <location>
        <begin position="32"/>
        <end position="51"/>
    </location>
</feature>
<evidence type="ECO:0000256" key="3">
    <source>
        <dbReference type="PROSITE-ProRule" id="PRU00335"/>
    </source>
</evidence>
<gene>
    <name evidence="5" type="ORF">FPQ13_03105</name>
</gene>
<dbReference type="InterPro" id="IPR009057">
    <property type="entry name" value="Homeodomain-like_sf"/>
</dbReference>
<dbReference type="SUPFAM" id="SSF46689">
    <property type="entry name" value="Homeodomain-like"/>
    <property type="match status" value="1"/>
</dbReference>
<comment type="caution">
    <text evidence="5">The sequence shown here is derived from an EMBL/GenBank/DDBJ whole genome shotgun (WGS) entry which is preliminary data.</text>
</comment>
<keyword evidence="6" id="KW-1185">Reference proteome</keyword>
<dbReference type="AlphaFoldDB" id="A0A556PSA1"/>
<keyword evidence="1" id="KW-0678">Repressor</keyword>
<dbReference type="GO" id="GO:0003677">
    <property type="term" value="F:DNA binding"/>
    <property type="evidence" value="ECO:0007669"/>
    <property type="project" value="UniProtKB-UniRule"/>
</dbReference>
<proteinExistence type="predicted"/>
<name>A0A556PSA1_9BACI</name>
<dbReference type="PANTHER" id="PTHR43479">
    <property type="entry name" value="ACREF/ENVCD OPERON REPRESSOR-RELATED"/>
    <property type="match status" value="1"/>
</dbReference>
<dbReference type="InterPro" id="IPR036271">
    <property type="entry name" value="Tet_transcr_reg_TetR-rel_C_sf"/>
</dbReference>
<protein>
    <submittedName>
        <fullName evidence="5">TetR/AcrR family transcriptional regulator</fullName>
    </submittedName>
</protein>
<evidence type="ECO:0000256" key="2">
    <source>
        <dbReference type="ARBA" id="ARBA00023125"/>
    </source>
</evidence>
<dbReference type="Pfam" id="PF00440">
    <property type="entry name" value="TetR_N"/>
    <property type="match status" value="1"/>
</dbReference>
<feature type="domain" description="HTH tetR-type" evidence="4">
    <location>
        <begin position="9"/>
        <end position="69"/>
    </location>
</feature>
<dbReference type="InterPro" id="IPR001647">
    <property type="entry name" value="HTH_TetR"/>
</dbReference>
<dbReference type="OrthoDB" id="9814200at2"/>
<evidence type="ECO:0000313" key="6">
    <source>
        <dbReference type="Proteomes" id="UP000316425"/>
    </source>
</evidence>
<dbReference type="Gene3D" id="1.10.10.60">
    <property type="entry name" value="Homeodomain-like"/>
    <property type="match status" value="1"/>
</dbReference>
<accession>A0A556PSA1</accession>
<reference evidence="5 6" key="1">
    <citation type="submission" date="2019-07" db="EMBL/GenBank/DDBJ databases">
        <title>Allobacillus sp. nov. SKP isolated from shrimp paste of Euphausiacea.</title>
        <authorList>
            <person name="Kanchanasin P."/>
            <person name="Tanasupawat S."/>
            <person name="Shi W."/>
            <person name="Wu L."/>
            <person name="Ma J."/>
        </authorList>
    </citation>
    <scope>NUCLEOTIDE SEQUENCE [LARGE SCALE GENOMIC DNA]</scope>
    <source>
        <strain evidence="5 6">SKP4-8</strain>
    </source>
</reference>
<dbReference type="EMBL" id="VMHE01000002">
    <property type="protein sequence ID" value="TSJ67262.1"/>
    <property type="molecule type" value="Genomic_DNA"/>
</dbReference>
<dbReference type="SUPFAM" id="SSF48498">
    <property type="entry name" value="Tetracyclin repressor-like, C-terminal domain"/>
    <property type="match status" value="1"/>
</dbReference>
<sequence length="214" mass="25284">MIKKVGRVMDLREKIIASSLRLFSEKGFHGVSVQDLVNDSMTSKGGFYHHFSSKDELLYVIHDKFISYVLSEAHSAKEKYDRPMKQLHEILKTSVHVFDLYNEHITVFYQENKYLKQEYEEIIKQKRNEFKRIIYEVINDGQQSGDFRESLPPTITTMSILGMVNWTYKWYQRDGDKNIEQVSSVYIDLLMHGLLTDEALKDYERSSLYAELNF</sequence>